<dbReference type="PROSITE" id="PS50887">
    <property type="entry name" value="GGDEF"/>
    <property type="match status" value="1"/>
</dbReference>
<protein>
    <recommendedName>
        <fullName evidence="2">GGDEF domain-containing protein</fullName>
    </recommendedName>
</protein>
<feature type="transmembrane region" description="Helical" evidence="1">
    <location>
        <begin position="98"/>
        <end position="115"/>
    </location>
</feature>
<dbReference type="RefSeq" id="WP_054736370.1">
    <property type="nucleotide sequence ID" value="NZ_AYZM01000171.1"/>
</dbReference>
<dbReference type="PANTHER" id="PTHR45138">
    <property type="entry name" value="REGULATORY COMPONENTS OF SENSORY TRANSDUCTION SYSTEM"/>
    <property type="match status" value="1"/>
</dbReference>
<dbReference type="InterPro" id="IPR029787">
    <property type="entry name" value="Nucleotide_cyclase"/>
</dbReference>
<keyword evidence="1" id="KW-0812">Transmembrane</keyword>
<dbReference type="SUPFAM" id="SSF55073">
    <property type="entry name" value="Nucleotide cyclase"/>
    <property type="match status" value="1"/>
</dbReference>
<dbReference type="FunFam" id="3.30.70.270:FF:000001">
    <property type="entry name" value="Diguanylate cyclase domain protein"/>
    <property type="match status" value="1"/>
</dbReference>
<dbReference type="Pfam" id="PF00990">
    <property type="entry name" value="GGDEF"/>
    <property type="match status" value="1"/>
</dbReference>
<comment type="caution">
    <text evidence="3">The sequence shown here is derived from an EMBL/GenBank/DDBJ whole genome shotgun (WGS) entry which is preliminary data.</text>
</comment>
<dbReference type="Proteomes" id="UP000051442">
    <property type="component" value="Unassembled WGS sequence"/>
</dbReference>
<dbReference type="OrthoDB" id="9759607at2"/>
<feature type="transmembrane region" description="Helical" evidence="1">
    <location>
        <begin position="44"/>
        <end position="63"/>
    </location>
</feature>
<organism evidence="3 4">
    <name type="scientific">Secundilactobacillus similis DSM 23365 = JCM 2765</name>
    <dbReference type="NCBI Taxonomy" id="1423804"/>
    <lineage>
        <taxon>Bacteria</taxon>
        <taxon>Bacillati</taxon>
        <taxon>Bacillota</taxon>
        <taxon>Bacilli</taxon>
        <taxon>Lactobacillales</taxon>
        <taxon>Lactobacillaceae</taxon>
        <taxon>Secundilactobacillus</taxon>
    </lineage>
</organism>
<evidence type="ECO:0000256" key="1">
    <source>
        <dbReference type="SAM" id="Phobius"/>
    </source>
</evidence>
<evidence type="ECO:0000313" key="3">
    <source>
        <dbReference type="EMBL" id="KRN17831.1"/>
    </source>
</evidence>
<keyword evidence="1" id="KW-0472">Membrane</keyword>
<sequence>MLYWENQIMTFVINSLLLVGFALFYTWLDGQRTVNGHRLKFHRWYLIALTVSSLLLLHVASVLQMMEAHNPNGYGWTYISFQVGIIMYTLFSSRDRLMWVSLSAVLLVWFLWLPGVSNRPLFWVISVGLCWVAQHYNRLITAKRWWYYPFGLLFALPFYWVNLMSVDGIDVGWFWMLLSTLAIDAVLWQIHSMLVRHHLRRAELLREANIDNLTKLNNFRVFNEDLLQAYDHFQRTGEHFSLFTFDVDHFKQINDQYGHVTGNTVLVKVADRFDKIVREMNYRSKTYRTGGEEFCFILFDIDETPASSLAIAEQLRTELSQLIVTTPQGDDIQITVSLGQDLVDVEDQNYMDTYKRADKRLYQSKQTGRNRVTVREIPMTTVGR</sequence>
<reference evidence="3 4" key="1">
    <citation type="journal article" date="2015" name="Genome Announc.">
        <title>Expanding the biotechnology potential of lactobacilli through comparative genomics of 213 strains and associated genera.</title>
        <authorList>
            <person name="Sun Z."/>
            <person name="Harris H.M."/>
            <person name="McCann A."/>
            <person name="Guo C."/>
            <person name="Argimon S."/>
            <person name="Zhang W."/>
            <person name="Yang X."/>
            <person name="Jeffery I.B."/>
            <person name="Cooney J.C."/>
            <person name="Kagawa T.F."/>
            <person name="Liu W."/>
            <person name="Song Y."/>
            <person name="Salvetti E."/>
            <person name="Wrobel A."/>
            <person name="Rasinkangas P."/>
            <person name="Parkhill J."/>
            <person name="Rea M.C."/>
            <person name="O'Sullivan O."/>
            <person name="Ritari J."/>
            <person name="Douillard F.P."/>
            <person name="Paul Ross R."/>
            <person name="Yang R."/>
            <person name="Briner A.E."/>
            <person name="Felis G.E."/>
            <person name="de Vos W.M."/>
            <person name="Barrangou R."/>
            <person name="Klaenhammer T.R."/>
            <person name="Caufield P.W."/>
            <person name="Cui Y."/>
            <person name="Zhang H."/>
            <person name="O'Toole P.W."/>
        </authorList>
    </citation>
    <scope>NUCLEOTIDE SEQUENCE [LARGE SCALE GENOMIC DNA]</scope>
    <source>
        <strain evidence="3 4">DSM 23365</strain>
    </source>
</reference>
<dbReference type="GO" id="GO:1902201">
    <property type="term" value="P:negative regulation of bacterial-type flagellum-dependent cell motility"/>
    <property type="evidence" value="ECO:0007669"/>
    <property type="project" value="TreeGrafter"/>
</dbReference>
<accession>A0A0R2EXW9</accession>
<dbReference type="InterPro" id="IPR000160">
    <property type="entry name" value="GGDEF_dom"/>
</dbReference>
<dbReference type="STRING" id="1423804.FD14_GL002556"/>
<gene>
    <name evidence="3" type="ORF">FD14_GL002556</name>
</gene>
<feature type="transmembrane region" description="Helical" evidence="1">
    <location>
        <begin position="6"/>
        <end position="28"/>
    </location>
</feature>
<feature type="transmembrane region" description="Helical" evidence="1">
    <location>
        <begin position="75"/>
        <end position="91"/>
    </location>
</feature>
<evidence type="ECO:0000313" key="4">
    <source>
        <dbReference type="Proteomes" id="UP000051442"/>
    </source>
</evidence>
<feature type="transmembrane region" description="Helical" evidence="1">
    <location>
        <begin position="145"/>
        <end position="161"/>
    </location>
</feature>
<dbReference type="InterPro" id="IPR050469">
    <property type="entry name" value="Diguanylate_Cyclase"/>
</dbReference>
<dbReference type="GO" id="GO:0005886">
    <property type="term" value="C:plasma membrane"/>
    <property type="evidence" value="ECO:0007669"/>
    <property type="project" value="TreeGrafter"/>
</dbReference>
<dbReference type="NCBIfam" id="TIGR00254">
    <property type="entry name" value="GGDEF"/>
    <property type="match status" value="1"/>
</dbReference>
<feature type="transmembrane region" description="Helical" evidence="1">
    <location>
        <begin position="121"/>
        <end position="138"/>
    </location>
</feature>
<dbReference type="GO" id="GO:0043709">
    <property type="term" value="P:cell adhesion involved in single-species biofilm formation"/>
    <property type="evidence" value="ECO:0007669"/>
    <property type="project" value="TreeGrafter"/>
</dbReference>
<proteinExistence type="predicted"/>
<feature type="transmembrane region" description="Helical" evidence="1">
    <location>
        <begin position="173"/>
        <end position="191"/>
    </location>
</feature>
<name>A0A0R2EXW9_9LACO</name>
<dbReference type="SMART" id="SM00267">
    <property type="entry name" value="GGDEF"/>
    <property type="match status" value="1"/>
</dbReference>
<dbReference type="Gene3D" id="3.30.70.270">
    <property type="match status" value="1"/>
</dbReference>
<dbReference type="PATRIC" id="fig|1423804.4.peg.2765"/>
<dbReference type="AlphaFoldDB" id="A0A0R2EXW9"/>
<dbReference type="InterPro" id="IPR043128">
    <property type="entry name" value="Rev_trsase/Diguanyl_cyclase"/>
</dbReference>
<dbReference type="CDD" id="cd01949">
    <property type="entry name" value="GGDEF"/>
    <property type="match status" value="1"/>
</dbReference>
<keyword evidence="4" id="KW-1185">Reference proteome</keyword>
<dbReference type="PANTHER" id="PTHR45138:SF9">
    <property type="entry name" value="DIGUANYLATE CYCLASE DGCM-RELATED"/>
    <property type="match status" value="1"/>
</dbReference>
<evidence type="ECO:0000259" key="2">
    <source>
        <dbReference type="PROSITE" id="PS50887"/>
    </source>
</evidence>
<dbReference type="EMBL" id="AYZM01000171">
    <property type="protein sequence ID" value="KRN17831.1"/>
    <property type="molecule type" value="Genomic_DNA"/>
</dbReference>
<keyword evidence="1" id="KW-1133">Transmembrane helix</keyword>
<dbReference type="GO" id="GO:0052621">
    <property type="term" value="F:diguanylate cyclase activity"/>
    <property type="evidence" value="ECO:0007669"/>
    <property type="project" value="TreeGrafter"/>
</dbReference>
<feature type="domain" description="GGDEF" evidence="2">
    <location>
        <begin position="238"/>
        <end position="377"/>
    </location>
</feature>